<dbReference type="InterPro" id="IPR023358">
    <property type="entry name" value="Peptidase_M18_dom2"/>
</dbReference>
<dbReference type="GO" id="GO:0006508">
    <property type="term" value="P:proteolysis"/>
    <property type="evidence" value="ECO:0007669"/>
    <property type="project" value="UniProtKB-KW"/>
</dbReference>
<sequence>MTGQMSKKELDAFSKKTIRKPALVWDALSPAETRQSFDFAENYKRFLDDAKTERKAVTVIQKALAAAGFVDIDGRAKGKGKFYKVFRNKAVAAAVVGSAPLDQGMRIIAAHVDSPRLDLKQNPLYEEVDLAMLKVHYYGGIRKYQWLARPLALYGTVVGKDGRSFDVEIGEAETDPVITIADLLPHLAAKLQNSKKLSDVFEAEKLNLVAGSLPAGDEKQKDRFKLTVLKYLFDRYGLVEEDFASAELEAVPAGRARDVGFDRGLIGAYGQDDRVCAYTALAAIQDLKKPPRTAVALFFDKEEIGSEGNSGARSRFMEDFIADLFEKQDAPVSERVLRKAITASEALSADVNAALDPDYQEVHEKRNAARLGYGICITKFTGSGGKSGSSDASAEYVGRVRQIFNRAGIVWQTGELGRVDQGGGGTLAKFLAAYGMDIVDCGPALLSMHSPFELSSKADVYMTFKAFKAFFDDRQ</sequence>
<dbReference type="NCBIfam" id="NF002600">
    <property type="entry name" value="PRK02256.1"/>
    <property type="match status" value="1"/>
</dbReference>
<keyword evidence="7 9" id="KW-0862">Zinc</keyword>
<evidence type="ECO:0000313" key="12">
    <source>
        <dbReference type="Proteomes" id="UP000008561"/>
    </source>
</evidence>
<dbReference type="PANTHER" id="PTHR28570:SF2">
    <property type="entry name" value="M18 FAMILY AMINOPEPTIDASE 1-RELATED"/>
    <property type="match status" value="1"/>
</dbReference>
<dbReference type="STRING" id="96561.Dole_2226"/>
<evidence type="ECO:0000256" key="10">
    <source>
        <dbReference type="RuleBase" id="RU004387"/>
    </source>
</evidence>
<dbReference type="Proteomes" id="UP000008561">
    <property type="component" value="Chromosome"/>
</dbReference>
<dbReference type="KEGG" id="dol:Dole_2226"/>
<dbReference type="GO" id="GO:0004177">
    <property type="term" value="F:aminopeptidase activity"/>
    <property type="evidence" value="ECO:0007669"/>
    <property type="project" value="UniProtKB-KW"/>
</dbReference>
<dbReference type="Gene3D" id="3.40.630.10">
    <property type="entry name" value="Zn peptidases"/>
    <property type="match status" value="1"/>
</dbReference>
<evidence type="ECO:0000256" key="9">
    <source>
        <dbReference type="RuleBase" id="RU004386"/>
    </source>
</evidence>
<keyword evidence="4 9" id="KW-0645">Protease</keyword>
<dbReference type="SUPFAM" id="SSF101821">
    <property type="entry name" value="Aminopeptidase/glucanase lid domain"/>
    <property type="match status" value="1"/>
</dbReference>
<dbReference type="HOGENOM" id="CLU_590123_0_0_7"/>
<protein>
    <recommendedName>
        <fullName evidence="10">M18 family aminopeptidase</fullName>
        <ecNumber evidence="10">3.4.11.-</ecNumber>
    </recommendedName>
</protein>
<evidence type="ECO:0000256" key="2">
    <source>
        <dbReference type="ARBA" id="ARBA00008290"/>
    </source>
</evidence>
<keyword evidence="8 9" id="KW-0482">Metalloprotease</keyword>
<evidence type="ECO:0000256" key="6">
    <source>
        <dbReference type="ARBA" id="ARBA00022801"/>
    </source>
</evidence>
<evidence type="ECO:0000313" key="11">
    <source>
        <dbReference type="EMBL" id="ABW68030.1"/>
    </source>
</evidence>
<dbReference type="PANTHER" id="PTHR28570">
    <property type="entry name" value="ASPARTYL AMINOPEPTIDASE"/>
    <property type="match status" value="1"/>
</dbReference>
<name>A8ZUJ8_DESOH</name>
<comment type="similarity">
    <text evidence="2 9">Belongs to the peptidase M18 family.</text>
</comment>
<dbReference type="PRINTS" id="PR00932">
    <property type="entry name" value="AMINO1PTASE"/>
</dbReference>
<dbReference type="AlphaFoldDB" id="A8ZUJ8"/>
<dbReference type="GO" id="GO:0005737">
    <property type="term" value="C:cytoplasm"/>
    <property type="evidence" value="ECO:0007669"/>
    <property type="project" value="UniProtKB-ARBA"/>
</dbReference>
<keyword evidence="3 9" id="KW-0031">Aminopeptidase</keyword>
<dbReference type="GO" id="GO:0008270">
    <property type="term" value="F:zinc ion binding"/>
    <property type="evidence" value="ECO:0007669"/>
    <property type="project" value="InterPro"/>
</dbReference>
<dbReference type="EC" id="3.4.11.-" evidence="10"/>
<keyword evidence="5 9" id="KW-0479">Metal-binding</keyword>
<proteinExistence type="inferred from homology"/>
<dbReference type="EMBL" id="CP000859">
    <property type="protein sequence ID" value="ABW68030.1"/>
    <property type="molecule type" value="Genomic_DNA"/>
</dbReference>
<evidence type="ECO:0000256" key="5">
    <source>
        <dbReference type="ARBA" id="ARBA00022723"/>
    </source>
</evidence>
<dbReference type="Pfam" id="PF02127">
    <property type="entry name" value="Peptidase_M18"/>
    <property type="match status" value="1"/>
</dbReference>
<reference evidence="11 12" key="1">
    <citation type="submission" date="2007-10" db="EMBL/GenBank/DDBJ databases">
        <title>Complete sequence of Desulfococcus oleovorans Hxd3.</title>
        <authorList>
            <consortium name="US DOE Joint Genome Institute"/>
            <person name="Copeland A."/>
            <person name="Lucas S."/>
            <person name="Lapidus A."/>
            <person name="Barry K."/>
            <person name="Glavina del Rio T."/>
            <person name="Dalin E."/>
            <person name="Tice H."/>
            <person name="Pitluck S."/>
            <person name="Kiss H."/>
            <person name="Brettin T."/>
            <person name="Bruce D."/>
            <person name="Detter J.C."/>
            <person name="Han C."/>
            <person name="Schmutz J."/>
            <person name="Larimer F."/>
            <person name="Land M."/>
            <person name="Hauser L."/>
            <person name="Kyrpides N."/>
            <person name="Kim E."/>
            <person name="Wawrik B."/>
            <person name="Richardson P."/>
        </authorList>
    </citation>
    <scope>NUCLEOTIDE SEQUENCE [LARGE SCALE GENOMIC DNA]</scope>
    <source>
        <strain evidence="12">DSM 6200 / JCM 39069 / Hxd3</strain>
    </source>
</reference>
<organism evidence="11 12">
    <name type="scientific">Desulfosudis oleivorans (strain DSM 6200 / JCM 39069 / Hxd3)</name>
    <name type="common">Desulfococcus oleovorans</name>
    <dbReference type="NCBI Taxonomy" id="96561"/>
    <lineage>
        <taxon>Bacteria</taxon>
        <taxon>Pseudomonadati</taxon>
        <taxon>Thermodesulfobacteriota</taxon>
        <taxon>Desulfobacteria</taxon>
        <taxon>Desulfobacterales</taxon>
        <taxon>Desulfosudaceae</taxon>
        <taxon>Desulfosudis</taxon>
    </lineage>
</organism>
<dbReference type="InterPro" id="IPR001948">
    <property type="entry name" value="Peptidase_M18"/>
</dbReference>
<dbReference type="Gene3D" id="2.30.250.10">
    <property type="entry name" value="Aminopeptidase i, Domain 2"/>
    <property type="match status" value="1"/>
</dbReference>
<gene>
    <name evidence="11" type="ordered locus">Dole_2226</name>
</gene>
<comment type="cofactor">
    <cofactor evidence="1 10">
        <name>Zn(2+)</name>
        <dbReference type="ChEBI" id="CHEBI:29105"/>
    </cofactor>
</comment>
<dbReference type="SUPFAM" id="SSF53187">
    <property type="entry name" value="Zn-dependent exopeptidases"/>
    <property type="match status" value="1"/>
</dbReference>
<evidence type="ECO:0000256" key="7">
    <source>
        <dbReference type="ARBA" id="ARBA00022833"/>
    </source>
</evidence>
<evidence type="ECO:0000256" key="8">
    <source>
        <dbReference type="ARBA" id="ARBA00023049"/>
    </source>
</evidence>
<accession>A8ZUJ8</accession>
<keyword evidence="12" id="KW-1185">Reference proteome</keyword>
<keyword evidence="6 9" id="KW-0378">Hydrolase</keyword>
<dbReference type="eggNOG" id="COG1362">
    <property type="taxonomic scope" value="Bacteria"/>
</dbReference>
<evidence type="ECO:0000256" key="1">
    <source>
        <dbReference type="ARBA" id="ARBA00001947"/>
    </source>
</evidence>
<evidence type="ECO:0000256" key="3">
    <source>
        <dbReference type="ARBA" id="ARBA00022438"/>
    </source>
</evidence>
<dbReference type="RefSeq" id="WP_012175642.1">
    <property type="nucleotide sequence ID" value="NC_009943.1"/>
</dbReference>
<evidence type="ECO:0000256" key="4">
    <source>
        <dbReference type="ARBA" id="ARBA00022670"/>
    </source>
</evidence>
<dbReference type="GO" id="GO:0008237">
    <property type="term" value="F:metallopeptidase activity"/>
    <property type="evidence" value="ECO:0007669"/>
    <property type="project" value="UniProtKB-KW"/>
</dbReference>